<sequence length="86" mass="9678">MHYTELKSVELNGNMLIQLVLPSCNDTNTHLFSAHLDMLPALLVCRRVTDADIEQHLIFVLYSSVTFLGIHACQVAINTIFCSFLL</sequence>
<dbReference type="EMBL" id="JAACNH010000001">
    <property type="protein sequence ID" value="KAG8455955.1"/>
    <property type="molecule type" value="Genomic_DNA"/>
</dbReference>
<evidence type="ECO:0000313" key="2">
    <source>
        <dbReference type="Proteomes" id="UP000812440"/>
    </source>
</evidence>
<evidence type="ECO:0000313" key="1">
    <source>
        <dbReference type="EMBL" id="KAG8455955.1"/>
    </source>
</evidence>
<protein>
    <submittedName>
        <fullName evidence="1">Uncharacterized protein</fullName>
    </submittedName>
</protein>
<proteinExistence type="predicted"/>
<name>A0A8T2KET8_9PIPI</name>
<reference evidence="1" key="1">
    <citation type="thesis" date="2020" institute="ProQuest LLC" country="789 East Eisenhower Parkway, Ann Arbor, MI, USA">
        <title>Comparative Genomics and Chromosome Evolution.</title>
        <authorList>
            <person name="Mudd A.B."/>
        </authorList>
    </citation>
    <scope>NUCLEOTIDE SEQUENCE</scope>
    <source>
        <strain evidence="1">Female2</strain>
        <tissue evidence="1">Blood</tissue>
    </source>
</reference>
<keyword evidence="2" id="KW-1185">Reference proteome</keyword>
<dbReference type="Proteomes" id="UP000812440">
    <property type="component" value="Chromosome 1"/>
</dbReference>
<dbReference type="AlphaFoldDB" id="A0A8T2KET8"/>
<organism evidence="1 2">
    <name type="scientific">Hymenochirus boettgeri</name>
    <name type="common">Congo dwarf clawed frog</name>
    <dbReference type="NCBI Taxonomy" id="247094"/>
    <lineage>
        <taxon>Eukaryota</taxon>
        <taxon>Metazoa</taxon>
        <taxon>Chordata</taxon>
        <taxon>Craniata</taxon>
        <taxon>Vertebrata</taxon>
        <taxon>Euteleostomi</taxon>
        <taxon>Amphibia</taxon>
        <taxon>Batrachia</taxon>
        <taxon>Anura</taxon>
        <taxon>Pipoidea</taxon>
        <taxon>Pipidae</taxon>
        <taxon>Pipinae</taxon>
        <taxon>Hymenochirus</taxon>
    </lineage>
</organism>
<comment type="caution">
    <text evidence="1">The sequence shown here is derived from an EMBL/GenBank/DDBJ whole genome shotgun (WGS) entry which is preliminary data.</text>
</comment>
<accession>A0A8T2KET8</accession>
<gene>
    <name evidence="1" type="ORF">GDO86_001951</name>
</gene>